<dbReference type="AlphaFoldDB" id="A0AAV6XMP9"/>
<dbReference type="EMBL" id="WHWC01000006">
    <property type="protein sequence ID" value="KAG8381499.1"/>
    <property type="molecule type" value="Genomic_DNA"/>
</dbReference>
<evidence type="ECO:0000256" key="6">
    <source>
        <dbReference type="PIRNR" id="PIRNR015840"/>
    </source>
</evidence>
<dbReference type="Proteomes" id="UP000826271">
    <property type="component" value="Unassembled WGS sequence"/>
</dbReference>
<evidence type="ECO:0000313" key="10">
    <source>
        <dbReference type="Proteomes" id="UP000826271"/>
    </source>
</evidence>
<feature type="transmembrane region" description="Helical" evidence="8">
    <location>
        <begin position="273"/>
        <end position="298"/>
    </location>
</feature>
<evidence type="ECO:0000256" key="4">
    <source>
        <dbReference type="ARBA" id="ARBA00022989"/>
    </source>
</evidence>
<keyword evidence="5 6" id="KW-0472">Membrane</keyword>
<feature type="compositionally biased region" description="Polar residues" evidence="7">
    <location>
        <begin position="115"/>
        <end position="129"/>
    </location>
</feature>
<organism evidence="9 10">
    <name type="scientific">Buddleja alternifolia</name>
    <dbReference type="NCBI Taxonomy" id="168488"/>
    <lineage>
        <taxon>Eukaryota</taxon>
        <taxon>Viridiplantae</taxon>
        <taxon>Streptophyta</taxon>
        <taxon>Embryophyta</taxon>
        <taxon>Tracheophyta</taxon>
        <taxon>Spermatophyta</taxon>
        <taxon>Magnoliopsida</taxon>
        <taxon>eudicotyledons</taxon>
        <taxon>Gunneridae</taxon>
        <taxon>Pentapetalae</taxon>
        <taxon>asterids</taxon>
        <taxon>lamiids</taxon>
        <taxon>Lamiales</taxon>
        <taxon>Scrophulariaceae</taxon>
        <taxon>Buddlejeae</taxon>
        <taxon>Buddleja</taxon>
    </lineage>
</organism>
<comment type="caution">
    <text evidence="9">The sequence shown here is derived from an EMBL/GenBank/DDBJ whole genome shotgun (WGS) entry which is preliminary data.</text>
</comment>
<proteinExistence type="inferred from homology"/>
<feature type="region of interest" description="Disordered" evidence="7">
    <location>
        <begin position="110"/>
        <end position="131"/>
    </location>
</feature>
<comment type="subcellular location">
    <subcellularLocation>
        <location evidence="1">Membrane</location>
    </subcellularLocation>
</comment>
<reference evidence="9" key="1">
    <citation type="submission" date="2019-10" db="EMBL/GenBank/DDBJ databases">
        <authorList>
            <person name="Zhang R."/>
            <person name="Pan Y."/>
            <person name="Wang J."/>
            <person name="Ma R."/>
            <person name="Yu S."/>
        </authorList>
    </citation>
    <scope>NUCLEOTIDE SEQUENCE</scope>
    <source>
        <strain evidence="9">LA-IB0</strain>
        <tissue evidence="9">Leaf</tissue>
    </source>
</reference>
<keyword evidence="10" id="KW-1185">Reference proteome</keyword>
<evidence type="ECO:0000256" key="3">
    <source>
        <dbReference type="ARBA" id="ARBA00022692"/>
    </source>
</evidence>
<gene>
    <name evidence="9" type="ORF">BUALT_Bualt06G0128200</name>
</gene>
<dbReference type="GO" id="GO:0005783">
    <property type="term" value="C:endoplasmic reticulum"/>
    <property type="evidence" value="ECO:0007669"/>
    <property type="project" value="TreeGrafter"/>
</dbReference>
<evidence type="ECO:0000256" key="7">
    <source>
        <dbReference type="SAM" id="MobiDB-lite"/>
    </source>
</evidence>
<keyword evidence="4 8" id="KW-1133">Transmembrane helix</keyword>
<evidence type="ECO:0000256" key="1">
    <source>
        <dbReference type="ARBA" id="ARBA00004370"/>
    </source>
</evidence>
<evidence type="ECO:0000256" key="8">
    <source>
        <dbReference type="SAM" id="Phobius"/>
    </source>
</evidence>
<dbReference type="InterPro" id="IPR005045">
    <property type="entry name" value="CDC50/LEM3_fam"/>
</dbReference>
<protein>
    <recommendedName>
        <fullName evidence="6">ALA-interacting subunit</fullName>
    </recommendedName>
</protein>
<dbReference type="PANTHER" id="PTHR10926">
    <property type="entry name" value="CELL CYCLE CONTROL PROTEIN 50"/>
    <property type="match status" value="1"/>
</dbReference>
<dbReference type="GO" id="GO:0005886">
    <property type="term" value="C:plasma membrane"/>
    <property type="evidence" value="ECO:0007669"/>
    <property type="project" value="TreeGrafter"/>
</dbReference>
<evidence type="ECO:0000256" key="2">
    <source>
        <dbReference type="ARBA" id="ARBA00009457"/>
    </source>
</evidence>
<evidence type="ECO:0000256" key="5">
    <source>
        <dbReference type="ARBA" id="ARBA00023136"/>
    </source>
</evidence>
<keyword evidence="3 8" id="KW-0812">Transmembrane</keyword>
<accession>A0AAV6XMP9</accession>
<dbReference type="PANTHER" id="PTHR10926:SF72">
    <property type="entry name" value="ALA-INTERACTING SUBUNIT"/>
    <property type="match status" value="1"/>
</dbReference>
<dbReference type="GO" id="GO:0005794">
    <property type="term" value="C:Golgi apparatus"/>
    <property type="evidence" value="ECO:0007669"/>
    <property type="project" value="TreeGrafter"/>
</dbReference>
<dbReference type="Pfam" id="PF03381">
    <property type="entry name" value="CDC50"/>
    <property type="match status" value="1"/>
</dbReference>
<dbReference type="PIRSF" id="PIRSF015840">
    <property type="entry name" value="DUF284_TM_euk"/>
    <property type="match status" value="1"/>
</dbReference>
<name>A0AAV6XMP9_9LAMI</name>
<comment type="similarity">
    <text evidence="2 6">Belongs to the CDC50/LEM3 family.</text>
</comment>
<evidence type="ECO:0000313" key="9">
    <source>
        <dbReference type="EMBL" id="KAG8381499.1"/>
    </source>
</evidence>
<sequence length="301" mass="34887">MAASQSISKKSQKPTYSRFNQQELPACKPILTPSLVVQIVYRYDDICIPAFFSSPYVSRNKRIGYIQDPRSDKTCVRTLMVPKKMKQPIFVYYQIDQFYQNHRRYVKSRNDEQYRSFSQNPKTTNCEPETTTDDHKPIIPCGLIAWSLFNDTYTLSRRGITLPINKTNIAWKSDKEHKFSKHVYPQNFQTGPYIGGGKLNWTIPLSEQEDLLVWMRPAAVPSFRKLYGRIETDLEANDMLRVVIENNYNTYTFSGKKKLILSTTTWIGGKCDFMGLVYILVGGVCLLIAILYIIVYLIKPR</sequence>